<keyword evidence="3" id="KW-1185">Reference proteome</keyword>
<protein>
    <recommendedName>
        <fullName evidence="4">Secreted protein</fullName>
    </recommendedName>
</protein>
<feature type="chain" id="PRO_5045862093" description="Secreted protein" evidence="1">
    <location>
        <begin position="27"/>
        <end position="204"/>
    </location>
</feature>
<accession>A0ABN3N9H3</accession>
<dbReference type="InterPro" id="IPR023888">
    <property type="entry name" value="SdpC-like"/>
</dbReference>
<dbReference type="PROSITE" id="PS51318">
    <property type="entry name" value="TAT"/>
    <property type="match status" value="1"/>
</dbReference>
<proteinExistence type="predicted"/>
<organism evidence="2 3">
    <name type="scientific">Streptomyces longisporus</name>
    <dbReference type="NCBI Taxonomy" id="1948"/>
    <lineage>
        <taxon>Bacteria</taxon>
        <taxon>Bacillati</taxon>
        <taxon>Actinomycetota</taxon>
        <taxon>Actinomycetes</taxon>
        <taxon>Kitasatosporales</taxon>
        <taxon>Streptomycetaceae</taxon>
        <taxon>Streptomyces</taxon>
    </lineage>
</organism>
<feature type="signal peptide" evidence="1">
    <location>
        <begin position="1"/>
        <end position="26"/>
    </location>
</feature>
<keyword evidence="1" id="KW-0732">Signal</keyword>
<dbReference type="EMBL" id="BAAASG010000023">
    <property type="protein sequence ID" value="GAA2514783.1"/>
    <property type="molecule type" value="Genomic_DNA"/>
</dbReference>
<dbReference type="Proteomes" id="UP001501777">
    <property type="component" value="Unassembled WGS sequence"/>
</dbReference>
<sequence>MKKRRSLGRGVAAGTLAAVVALGASAGVSWASSSTGKEKAEYSTAEIILGVMGKGPVAHDHPEVALVPAGQAKGADSKSVAAFLQLAAAKDSGFAEKFRSEVTSGDPYQVQNGLKRLESMSRDVARDVAEKRTSVTPASSAGWFFTNDTVAADAVAVQHWSFATTGAVAAEAVGVVVVVLTVSPEHQNLTTDKAVAALSTGLAG</sequence>
<comment type="caution">
    <text evidence="2">The sequence shown here is derived from an EMBL/GenBank/DDBJ whole genome shotgun (WGS) entry which is preliminary data.</text>
</comment>
<evidence type="ECO:0000256" key="1">
    <source>
        <dbReference type="SAM" id="SignalP"/>
    </source>
</evidence>
<dbReference type="Pfam" id="PF26137">
    <property type="entry name" value="Toxin_SdpC"/>
    <property type="match status" value="1"/>
</dbReference>
<name>A0ABN3N9H3_STRLO</name>
<evidence type="ECO:0008006" key="4">
    <source>
        <dbReference type="Google" id="ProtNLM"/>
    </source>
</evidence>
<dbReference type="InterPro" id="IPR006311">
    <property type="entry name" value="TAT_signal"/>
</dbReference>
<gene>
    <name evidence="2" type="ORF">GCM10010276_73880</name>
</gene>
<evidence type="ECO:0000313" key="3">
    <source>
        <dbReference type="Proteomes" id="UP001501777"/>
    </source>
</evidence>
<reference evidence="2 3" key="1">
    <citation type="journal article" date="2019" name="Int. J. Syst. Evol. Microbiol.">
        <title>The Global Catalogue of Microorganisms (GCM) 10K type strain sequencing project: providing services to taxonomists for standard genome sequencing and annotation.</title>
        <authorList>
            <consortium name="The Broad Institute Genomics Platform"/>
            <consortium name="The Broad Institute Genome Sequencing Center for Infectious Disease"/>
            <person name="Wu L."/>
            <person name="Ma J."/>
        </authorList>
    </citation>
    <scope>NUCLEOTIDE SEQUENCE [LARGE SCALE GENOMIC DNA]</scope>
    <source>
        <strain evidence="2 3">JCM 4395</strain>
    </source>
</reference>
<evidence type="ECO:0000313" key="2">
    <source>
        <dbReference type="EMBL" id="GAA2514783.1"/>
    </source>
</evidence>